<dbReference type="EMBL" id="BGPR01150744">
    <property type="protein sequence ID" value="GBL55431.1"/>
    <property type="molecule type" value="Genomic_DNA"/>
</dbReference>
<organism evidence="2 3">
    <name type="scientific">Araneus ventricosus</name>
    <name type="common">Orbweaver spider</name>
    <name type="synonym">Epeira ventricosa</name>
    <dbReference type="NCBI Taxonomy" id="182803"/>
    <lineage>
        <taxon>Eukaryota</taxon>
        <taxon>Metazoa</taxon>
        <taxon>Ecdysozoa</taxon>
        <taxon>Arthropoda</taxon>
        <taxon>Chelicerata</taxon>
        <taxon>Arachnida</taxon>
        <taxon>Araneae</taxon>
        <taxon>Araneomorphae</taxon>
        <taxon>Entelegynae</taxon>
        <taxon>Araneoidea</taxon>
        <taxon>Araneidae</taxon>
        <taxon>Araneus</taxon>
    </lineage>
</organism>
<evidence type="ECO:0000313" key="3">
    <source>
        <dbReference type="Proteomes" id="UP000499080"/>
    </source>
</evidence>
<protein>
    <submittedName>
        <fullName evidence="2">Uncharacterized protein</fullName>
    </submittedName>
</protein>
<dbReference type="EMBL" id="BGPR01150775">
    <property type="protein sequence ID" value="GBL55614.1"/>
    <property type="molecule type" value="Genomic_DNA"/>
</dbReference>
<accession>A0A4Y1ZKV5</accession>
<evidence type="ECO:0000313" key="1">
    <source>
        <dbReference type="EMBL" id="GBL55431.1"/>
    </source>
</evidence>
<keyword evidence="3" id="KW-1185">Reference proteome</keyword>
<proteinExistence type="predicted"/>
<reference evidence="2 3" key="1">
    <citation type="journal article" date="2019" name="Sci. Rep.">
        <title>Orb-weaving spider Araneus ventricosus genome elucidates the spidroin gene catalogue.</title>
        <authorList>
            <person name="Kono N."/>
            <person name="Nakamura H."/>
            <person name="Ohtoshi R."/>
            <person name="Moran D.A.P."/>
            <person name="Shinohara A."/>
            <person name="Yoshida Y."/>
            <person name="Fujiwara M."/>
            <person name="Mori M."/>
            <person name="Tomita M."/>
            <person name="Arakawa K."/>
        </authorList>
    </citation>
    <scope>NUCLEOTIDE SEQUENCE [LARGE SCALE GENOMIC DNA]</scope>
</reference>
<evidence type="ECO:0000313" key="2">
    <source>
        <dbReference type="EMBL" id="GBL55614.1"/>
    </source>
</evidence>
<dbReference type="Proteomes" id="UP000499080">
    <property type="component" value="Unassembled WGS sequence"/>
</dbReference>
<comment type="caution">
    <text evidence="2">The sequence shown here is derived from an EMBL/GenBank/DDBJ whole genome shotgun (WGS) entry which is preliminary data.</text>
</comment>
<gene>
    <name evidence="2" type="ORF">AVEN_185605_1</name>
    <name evidence="1" type="ORF">AVEN_197627_1</name>
</gene>
<sequence length="92" mass="10595">METVVLEFSYTWGYVGVDCLPGGLSRDTGSFAYWLRRILYQKNLQSFIKHPEKTAQSFGFRAKLEERKLSSSQPNRSNQFVSKVPIGQIVFE</sequence>
<name>A0A4Y1ZKV5_ARAVE</name>
<dbReference type="AlphaFoldDB" id="A0A4Y1ZKV5"/>